<evidence type="ECO:0000256" key="1">
    <source>
        <dbReference type="ARBA" id="ARBA00022723"/>
    </source>
</evidence>
<evidence type="ECO:0000256" key="3">
    <source>
        <dbReference type="SAM" id="MobiDB-lite"/>
    </source>
</evidence>
<reference evidence="6" key="1">
    <citation type="journal article" date="2020" name="Fungal Divers.">
        <title>Resolving the Mortierellaceae phylogeny through synthesis of multi-gene phylogenetics and phylogenomics.</title>
        <authorList>
            <person name="Vandepol N."/>
            <person name="Liber J."/>
            <person name="Desiro A."/>
            <person name="Na H."/>
            <person name="Kennedy M."/>
            <person name="Barry K."/>
            <person name="Grigoriev I.V."/>
            <person name="Miller A.N."/>
            <person name="O'Donnell K."/>
            <person name="Stajich J.E."/>
            <person name="Bonito G."/>
        </authorList>
    </citation>
    <scope>NUCLEOTIDE SEQUENCE</scope>
    <source>
        <strain evidence="6">NRRL 2769</strain>
    </source>
</reference>
<name>A0A9P6SUD7_9FUNG</name>
<dbReference type="SUPFAM" id="SSF88713">
    <property type="entry name" value="Glycoside hydrolase/deacetylase"/>
    <property type="match status" value="1"/>
</dbReference>
<comment type="caution">
    <text evidence="6">The sequence shown here is derived from an EMBL/GenBank/DDBJ whole genome shotgun (WGS) entry which is preliminary data.</text>
</comment>
<dbReference type="PANTHER" id="PTHR10587">
    <property type="entry name" value="GLYCOSYL TRANSFERASE-RELATED"/>
    <property type="match status" value="1"/>
</dbReference>
<protein>
    <submittedName>
        <fullName evidence="6">Chitin deacetylase</fullName>
    </submittedName>
</protein>
<evidence type="ECO:0000256" key="4">
    <source>
        <dbReference type="SAM" id="SignalP"/>
    </source>
</evidence>
<keyword evidence="7" id="KW-1185">Reference proteome</keyword>
<dbReference type="GO" id="GO:0004099">
    <property type="term" value="F:chitin deacetylase activity"/>
    <property type="evidence" value="ECO:0007669"/>
    <property type="project" value="TreeGrafter"/>
</dbReference>
<dbReference type="GO" id="GO:0005975">
    <property type="term" value="P:carbohydrate metabolic process"/>
    <property type="evidence" value="ECO:0007669"/>
    <property type="project" value="InterPro"/>
</dbReference>
<dbReference type="InterPro" id="IPR002509">
    <property type="entry name" value="NODB_dom"/>
</dbReference>
<evidence type="ECO:0000256" key="2">
    <source>
        <dbReference type="ARBA" id="ARBA00022801"/>
    </source>
</evidence>
<evidence type="ECO:0000313" key="7">
    <source>
        <dbReference type="Proteomes" id="UP000703661"/>
    </source>
</evidence>
<gene>
    <name evidence="6" type="primary">CDA2_3</name>
    <name evidence="6" type="ORF">BGZ80_005632</name>
</gene>
<keyword evidence="4" id="KW-0732">Signal</keyword>
<feature type="chain" id="PRO_5040147162" evidence="4">
    <location>
        <begin position="22"/>
        <end position="375"/>
    </location>
</feature>
<feature type="signal peptide" evidence="4">
    <location>
        <begin position="1"/>
        <end position="21"/>
    </location>
</feature>
<dbReference type="Gene3D" id="3.20.20.370">
    <property type="entry name" value="Glycoside hydrolase/deacetylase"/>
    <property type="match status" value="1"/>
</dbReference>
<dbReference type="EMBL" id="JAAAID010002775">
    <property type="protein sequence ID" value="KAG0004336.1"/>
    <property type="molecule type" value="Genomic_DNA"/>
</dbReference>
<feature type="compositionally biased region" description="Low complexity" evidence="3">
    <location>
        <begin position="303"/>
        <end position="348"/>
    </location>
</feature>
<sequence>MVKVVASTFSALLLTISAVMAQINVADYPTINEVPPVTSAQVQAWLKEVDLSGAPNIPVLTAPKGSPPACVVPAVANSCVWTCDNCPSDDITSCAVPNTWGLTFDDGPSTATPTLLDFLKTNKLSASFFLIGSNVIQYPDTVKREVTEGHHLASHTWSHTALTTLTNVQIVAEMKWTEKAVMAATGLRLKYMRPPYGDINNRVRYVLKQLGYTPVDWTGDAFDTNDWRIGSSGFTEAQAVSVFSKSLDTYVNSTKASGFYCLEHDVSATTVSAALKLIPQGISRKINFANVATCQSDASPYQSGSNTIATTTSGSSTASSTKTSGGTATSTSSTGSGSSGNNTSSGPKVVSAAGSQVASIGVVSAIAAAAAALLA</sequence>
<dbReference type="GO" id="GO:0009272">
    <property type="term" value="P:fungal-type cell wall biogenesis"/>
    <property type="evidence" value="ECO:0007669"/>
    <property type="project" value="UniProtKB-ARBA"/>
</dbReference>
<organism evidence="6 7">
    <name type="scientific">Entomortierella chlamydospora</name>
    <dbReference type="NCBI Taxonomy" id="101097"/>
    <lineage>
        <taxon>Eukaryota</taxon>
        <taxon>Fungi</taxon>
        <taxon>Fungi incertae sedis</taxon>
        <taxon>Mucoromycota</taxon>
        <taxon>Mortierellomycotina</taxon>
        <taxon>Mortierellomycetes</taxon>
        <taxon>Mortierellales</taxon>
        <taxon>Mortierellaceae</taxon>
        <taxon>Entomortierella</taxon>
    </lineage>
</organism>
<accession>A0A9P6SUD7</accession>
<dbReference type="Proteomes" id="UP000703661">
    <property type="component" value="Unassembled WGS sequence"/>
</dbReference>
<dbReference type="Pfam" id="PF01522">
    <property type="entry name" value="Polysacc_deac_1"/>
    <property type="match status" value="1"/>
</dbReference>
<evidence type="ECO:0000259" key="5">
    <source>
        <dbReference type="PROSITE" id="PS51677"/>
    </source>
</evidence>
<dbReference type="AlphaFoldDB" id="A0A9P6SUD7"/>
<keyword evidence="1" id="KW-0479">Metal-binding</keyword>
<dbReference type="InterPro" id="IPR011330">
    <property type="entry name" value="Glyco_hydro/deAcase_b/a-brl"/>
</dbReference>
<proteinExistence type="predicted"/>
<feature type="domain" description="NodB homology" evidence="5">
    <location>
        <begin position="98"/>
        <end position="289"/>
    </location>
</feature>
<dbReference type="InterPro" id="IPR050248">
    <property type="entry name" value="Polysacc_deacetylase_ArnD"/>
</dbReference>
<dbReference type="GO" id="GO:0046872">
    <property type="term" value="F:metal ion binding"/>
    <property type="evidence" value="ECO:0007669"/>
    <property type="project" value="UniProtKB-KW"/>
</dbReference>
<evidence type="ECO:0000313" key="6">
    <source>
        <dbReference type="EMBL" id="KAG0004336.1"/>
    </source>
</evidence>
<dbReference type="PANTHER" id="PTHR10587:SF133">
    <property type="entry name" value="CHITIN DEACETYLASE 1-RELATED"/>
    <property type="match status" value="1"/>
</dbReference>
<dbReference type="GO" id="GO:0016020">
    <property type="term" value="C:membrane"/>
    <property type="evidence" value="ECO:0007669"/>
    <property type="project" value="TreeGrafter"/>
</dbReference>
<dbReference type="PROSITE" id="PS51677">
    <property type="entry name" value="NODB"/>
    <property type="match status" value="1"/>
</dbReference>
<keyword evidence="2" id="KW-0378">Hydrolase</keyword>
<feature type="region of interest" description="Disordered" evidence="3">
    <location>
        <begin position="297"/>
        <end position="348"/>
    </location>
</feature>